<dbReference type="AlphaFoldDB" id="A0A8W8NE54"/>
<keyword evidence="4" id="KW-1185">Reference proteome</keyword>
<evidence type="ECO:0000256" key="1">
    <source>
        <dbReference type="SAM" id="MobiDB-lite"/>
    </source>
</evidence>
<feature type="region of interest" description="Disordered" evidence="1">
    <location>
        <begin position="121"/>
        <end position="214"/>
    </location>
</feature>
<protein>
    <submittedName>
        <fullName evidence="3">Uncharacterized protein</fullName>
    </submittedName>
</protein>
<dbReference type="EnsemblMetazoa" id="G6526.2">
    <property type="protein sequence ID" value="G6526.2:cds"/>
    <property type="gene ID" value="G6526"/>
</dbReference>
<accession>A0A8W8NE54</accession>
<proteinExistence type="predicted"/>
<dbReference type="Proteomes" id="UP000005408">
    <property type="component" value="Unassembled WGS sequence"/>
</dbReference>
<keyword evidence="2" id="KW-0732">Signal</keyword>
<evidence type="ECO:0000256" key="2">
    <source>
        <dbReference type="SAM" id="SignalP"/>
    </source>
</evidence>
<feature type="signal peptide" evidence="2">
    <location>
        <begin position="1"/>
        <end position="17"/>
    </location>
</feature>
<reference evidence="3" key="1">
    <citation type="submission" date="2022-08" db="UniProtKB">
        <authorList>
            <consortium name="EnsemblMetazoa"/>
        </authorList>
    </citation>
    <scope>IDENTIFICATION</scope>
    <source>
        <strain evidence="3">05x7-T-G4-1.051#20</strain>
    </source>
</reference>
<dbReference type="EnsemblMetazoa" id="G6526.3">
    <property type="protein sequence ID" value="G6526.3:cds"/>
    <property type="gene ID" value="G6526"/>
</dbReference>
<organism evidence="3 4">
    <name type="scientific">Magallana gigas</name>
    <name type="common">Pacific oyster</name>
    <name type="synonym">Crassostrea gigas</name>
    <dbReference type="NCBI Taxonomy" id="29159"/>
    <lineage>
        <taxon>Eukaryota</taxon>
        <taxon>Metazoa</taxon>
        <taxon>Spiralia</taxon>
        <taxon>Lophotrochozoa</taxon>
        <taxon>Mollusca</taxon>
        <taxon>Bivalvia</taxon>
        <taxon>Autobranchia</taxon>
        <taxon>Pteriomorphia</taxon>
        <taxon>Ostreida</taxon>
        <taxon>Ostreoidea</taxon>
        <taxon>Ostreidae</taxon>
        <taxon>Magallana</taxon>
    </lineage>
</organism>
<dbReference type="EnsemblMetazoa" id="G6526.8">
    <property type="protein sequence ID" value="G6526.8:cds"/>
    <property type="gene ID" value="G6526"/>
</dbReference>
<feature type="compositionally biased region" description="Low complexity" evidence="1">
    <location>
        <begin position="158"/>
        <end position="170"/>
    </location>
</feature>
<feature type="compositionally biased region" description="Polar residues" evidence="1">
    <location>
        <begin position="178"/>
        <end position="194"/>
    </location>
</feature>
<evidence type="ECO:0000313" key="3">
    <source>
        <dbReference type="EnsemblMetazoa" id="G6526.8:cds"/>
    </source>
</evidence>
<dbReference type="EnsemblMetazoa" id="G6526.4">
    <property type="protein sequence ID" value="G6526.4:cds"/>
    <property type="gene ID" value="G6526"/>
</dbReference>
<feature type="compositionally biased region" description="Low complexity" evidence="1">
    <location>
        <begin position="125"/>
        <end position="143"/>
    </location>
</feature>
<feature type="chain" id="PRO_5042432100" evidence="2">
    <location>
        <begin position="18"/>
        <end position="265"/>
    </location>
</feature>
<name>A0A8W8NE54_MAGGI</name>
<evidence type="ECO:0000313" key="4">
    <source>
        <dbReference type="Proteomes" id="UP000005408"/>
    </source>
</evidence>
<dbReference type="EnsemblMetazoa" id="G6526.1">
    <property type="protein sequence ID" value="G6526.1:cds"/>
    <property type="gene ID" value="G6526"/>
</dbReference>
<sequence>GMIRFLTEILCLTLCFGVFFNGECRILKDWQNIVKSEEEEKKIEELDVNKGGCNISAGWNLTGRDLGCCGNYEGCCRIASKVCYLHDSICQCCRLGWIFCGPECKPETECLLTTEKRKKNLTNHSSSSSSFSPSTNSSERSSSMIIETVTSNQEKETSSITSSSSVSKIENTSEEVKQSSFNSSSNATNPTDFNQMEPDLVNDPDVNAKSESENRREMPVFFNNTVSEKQRVTHTMGEVENENEFPLLKTYSRHNDIIEGSGEDA</sequence>